<dbReference type="GO" id="GO:0000428">
    <property type="term" value="C:DNA-directed RNA polymerase complex"/>
    <property type="evidence" value="ECO:0007669"/>
    <property type="project" value="UniProtKB-KW"/>
</dbReference>
<feature type="compositionally biased region" description="Acidic residues" evidence="1">
    <location>
        <begin position="1"/>
        <end position="14"/>
    </location>
</feature>
<keyword evidence="2" id="KW-0804">Transcription</keyword>
<evidence type="ECO:0000313" key="3">
    <source>
        <dbReference type="Proteomes" id="UP000265520"/>
    </source>
</evidence>
<keyword evidence="2" id="KW-0240">DNA-directed RNA polymerase</keyword>
<evidence type="ECO:0000256" key="1">
    <source>
        <dbReference type="SAM" id="MobiDB-lite"/>
    </source>
</evidence>
<keyword evidence="3" id="KW-1185">Reference proteome</keyword>
<proteinExistence type="predicted"/>
<reference evidence="2 3" key="1">
    <citation type="journal article" date="2018" name="Front. Plant Sci.">
        <title>Red Clover (Trifolium pratense) and Zigzag Clover (T. medium) - A Picture of Genomic Similarities and Differences.</title>
        <authorList>
            <person name="Dluhosova J."/>
            <person name="Istvanek J."/>
            <person name="Nedelnik J."/>
            <person name="Repkova J."/>
        </authorList>
    </citation>
    <scope>NUCLEOTIDE SEQUENCE [LARGE SCALE GENOMIC DNA]</scope>
    <source>
        <strain evidence="3">cv. 10/8</strain>
        <tissue evidence="2">Leaf</tissue>
    </source>
</reference>
<dbReference type="AlphaFoldDB" id="A0A392NCT9"/>
<name>A0A392NCT9_9FABA</name>
<organism evidence="2 3">
    <name type="scientific">Trifolium medium</name>
    <dbReference type="NCBI Taxonomy" id="97028"/>
    <lineage>
        <taxon>Eukaryota</taxon>
        <taxon>Viridiplantae</taxon>
        <taxon>Streptophyta</taxon>
        <taxon>Embryophyta</taxon>
        <taxon>Tracheophyta</taxon>
        <taxon>Spermatophyta</taxon>
        <taxon>Magnoliopsida</taxon>
        <taxon>eudicotyledons</taxon>
        <taxon>Gunneridae</taxon>
        <taxon>Pentapetalae</taxon>
        <taxon>rosids</taxon>
        <taxon>fabids</taxon>
        <taxon>Fabales</taxon>
        <taxon>Fabaceae</taxon>
        <taxon>Papilionoideae</taxon>
        <taxon>50 kb inversion clade</taxon>
        <taxon>NPAAA clade</taxon>
        <taxon>Hologalegina</taxon>
        <taxon>IRL clade</taxon>
        <taxon>Trifolieae</taxon>
        <taxon>Trifolium</taxon>
    </lineage>
</organism>
<feature type="non-terminal residue" evidence="2">
    <location>
        <position position="75"/>
    </location>
</feature>
<protein>
    <submittedName>
        <fullName evidence="2">DNA-directed RNA polymerases I and III subunit RPAC1-like</fullName>
    </submittedName>
</protein>
<gene>
    <name evidence="2" type="ORF">A2U01_0017848</name>
</gene>
<evidence type="ECO:0000313" key="2">
    <source>
        <dbReference type="EMBL" id="MCH96858.1"/>
    </source>
</evidence>
<dbReference type="Proteomes" id="UP000265520">
    <property type="component" value="Unassembled WGS sequence"/>
</dbReference>
<feature type="region of interest" description="Disordered" evidence="1">
    <location>
        <begin position="1"/>
        <end position="26"/>
    </location>
</feature>
<comment type="caution">
    <text evidence="2">The sequence shown here is derived from an EMBL/GenBank/DDBJ whole genome shotgun (WGS) entry which is preliminary data.</text>
</comment>
<sequence length="75" mass="8136">MSESDDSMSEIDEQEQNHSNGVGGGIPDYIMNLDNIPAKLPTHLELHKSRVICNIDAPQHTDPINYSGAYAALGV</sequence>
<dbReference type="EMBL" id="LXQA010033460">
    <property type="protein sequence ID" value="MCH96858.1"/>
    <property type="molecule type" value="Genomic_DNA"/>
</dbReference>
<accession>A0A392NCT9</accession>